<sequence>MPGETTQLQLPYPLPDDPIADGATQIKALAETIDTKLHPLKIVMQKTEIPVGKTSGNDLIFETVDVKEPFTKILGAYCTECFMSMTSIGQVARYYLITDVDVSPDSTKLTVRGRKMGSNLSKERIHILIWGY</sequence>
<name>A0A7Y0YCC9_9ACTO</name>
<organism evidence="1 2">
    <name type="scientific">Mobiluncus curtisii</name>
    <dbReference type="NCBI Taxonomy" id="2051"/>
    <lineage>
        <taxon>Bacteria</taxon>
        <taxon>Bacillati</taxon>
        <taxon>Actinomycetota</taxon>
        <taxon>Actinomycetes</taxon>
        <taxon>Actinomycetales</taxon>
        <taxon>Actinomycetaceae</taxon>
        <taxon>Mobiluncus</taxon>
    </lineage>
</organism>
<proteinExistence type="predicted"/>
<dbReference type="AlphaFoldDB" id="A0A7Y0YCC9"/>
<reference evidence="1 2" key="1">
    <citation type="submission" date="2020-04" db="EMBL/GenBank/DDBJ databases">
        <title>Antimicrobial susceptibility and clonality of vaginal-derived multi-drug resistant Mobiluncus isolates in China.</title>
        <authorList>
            <person name="Zhang X."/>
        </authorList>
    </citation>
    <scope>NUCLEOTIDE SEQUENCE [LARGE SCALE GENOMIC DNA]</scope>
    <source>
        <strain evidence="1 2">19</strain>
    </source>
</reference>
<evidence type="ECO:0000313" key="1">
    <source>
        <dbReference type="EMBL" id="NMW87474.1"/>
    </source>
</evidence>
<gene>
    <name evidence="1" type="ORF">HHJ67_06860</name>
</gene>
<protein>
    <submittedName>
        <fullName evidence="1">Uncharacterized protein</fullName>
    </submittedName>
</protein>
<dbReference type="Proteomes" id="UP000553981">
    <property type="component" value="Unassembled WGS sequence"/>
</dbReference>
<evidence type="ECO:0000313" key="2">
    <source>
        <dbReference type="Proteomes" id="UP000553981"/>
    </source>
</evidence>
<dbReference type="RefSeq" id="WP_169770709.1">
    <property type="nucleotide sequence ID" value="NZ_JABCUI010000003.1"/>
</dbReference>
<accession>A0A7Y0YCC9</accession>
<comment type="caution">
    <text evidence="1">The sequence shown here is derived from an EMBL/GenBank/DDBJ whole genome shotgun (WGS) entry which is preliminary data.</text>
</comment>
<dbReference type="EMBL" id="JABCUI010000003">
    <property type="protein sequence ID" value="NMW87474.1"/>
    <property type="molecule type" value="Genomic_DNA"/>
</dbReference>